<reference evidence="2 3" key="1">
    <citation type="submission" date="2016-08" db="EMBL/GenBank/DDBJ databases">
        <authorList>
            <consortium name="Lentinula edodes genome sequencing consortium"/>
            <person name="Sakamoto Y."/>
            <person name="Nakade K."/>
            <person name="Sato S."/>
            <person name="Yoshida Y."/>
            <person name="Miyazaki K."/>
            <person name="Natsume S."/>
            <person name="Konno N."/>
        </authorList>
    </citation>
    <scope>NUCLEOTIDE SEQUENCE [LARGE SCALE GENOMIC DNA]</scope>
    <source>
        <strain evidence="2 3">NBRC 111202</strain>
    </source>
</reference>
<gene>
    <name evidence="2" type="ORF">LENED_005413</name>
</gene>
<feature type="transmembrane region" description="Helical" evidence="1">
    <location>
        <begin position="95"/>
        <end position="118"/>
    </location>
</feature>
<dbReference type="AlphaFoldDB" id="A0A1Q3E8V9"/>
<evidence type="ECO:0000256" key="1">
    <source>
        <dbReference type="SAM" id="Phobius"/>
    </source>
</evidence>
<comment type="caution">
    <text evidence="2">The sequence shown here is derived from an EMBL/GenBank/DDBJ whole genome shotgun (WGS) entry which is preliminary data.</text>
</comment>
<dbReference type="Proteomes" id="UP000188533">
    <property type="component" value="Unassembled WGS sequence"/>
</dbReference>
<evidence type="ECO:0000313" key="2">
    <source>
        <dbReference type="EMBL" id="GAW03673.1"/>
    </source>
</evidence>
<accession>A0A1Q3E8V9</accession>
<reference evidence="2 3" key="2">
    <citation type="submission" date="2017-02" db="EMBL/GenBank/DDBJ databases">
        <title>A genome survey and senescence transcriptome analysis in Lentinula edodes.</title>
        <authorList>
            <person name="Sakamoto Y."/>
            <person name="Nakade K."/>
            <person name="Sato S."/>
            <person name="Yoshida Y."/>
            <person name="Miyazaki K."/>
            <person name="Natsume S."/>
            <person name="Konno N."/>
        </authorList>
    </citation>
    <scope>NUCLEOTIDE SEQUENCE [LARGE SCALE GENOMIC DNA]</scope>
    <source>
        <strain evidence="2 3">NBRC 111202</strain>
    </source>
</reference>
<keyword evidence="1" id="KW-1133">Transmembrane helix</keyword>
<keyword evidence="3" id="KW-1185">Reference proteome</keyword>
<name>A0A1Q3E8V9_LENED</name>
<evidence type="ECO:0000313" key="3">
    <source>
        <dbReference type="Proteomes" id="UP000188533"/>
    </source>
</evidence>
<keyword evidence="1" id="KW-0472">Membrane</keyword>
<keyword evidence="1" id="KW-0812">Transmembrane</keyword>
<feature type="transmembrane region" description="Helical" evidence="1">
    <location>
        <begin position="216"/>
        <end position="234"/>
    </location>
</feature>
<organism evidence="2 3">
    <name type="scientific">Lentinula edodes</name>
    <name type="common">Shiitake mushroom</name>
    <name type="synonym">Lentinus edodes</name>
    <dbReference type="NCBI Taxonomy" id="5353"/>
    <lineage>
        <taxon>Eukaryota</taxon>
        <taxon>Fungi</taxon>
        <taxon>Dikarya</taxon>
        <taxon>Basidiomycota</taxon>
        <taxon>Agaricomycotina</taxon>
        <taxon>Agaricomycetes</taxon>
        <taxon>Agaricomycetidae</taxon>
        <taxon>Agaricales</taxon>
        <taxon>Marasmiineae</taxon>
        <taxon>Omphalotaceae</taxon>
        <taxon>Lentinula</taxon>
    </lineage>
</organism>
<feature type="transmembrane region" description="Helical" evidence="1">
    <location>
        <begin position="63"/>
        <end position="83"/>
    </location>
</feature>
<protein>
    <submittedName>
        <fullName evidence="2">Uncharacterized protein</fullName>
    </submittedName>
</protein>
<dbReference type="EMBL" id="BDGU01000150">
    <property type="protein sequence ID" value="GAW03673.1"/>
    <property type="molecule type" value="Genomic_DNA"/>
</dbReference>
<sequence length="311" mass="33479">MNSLIEHQILRSIADGFKLLGNAVNPSLYPYPWFSTLHAARISLLFQSHTFRLGTHSVLGWKTYIGGFCLMSWGGMILSHILLNLPPPVLYAYQVWVNYISVHLFLTLVFSRMSLLLADADLLSTMDLLLFPLDAMLRVNAVVGTLDHLSPGSPSHESISPVLINSPLFHFILGCTASAGGGVTAASLGVWNPNWGSGGFTPVFLRKGPRSPLKSAFSTLDVWGGGLVAVIYGLSTFHVAFRPLLSVLAPYAYAFALVDIQAVEPFSSSDGKCLAAAVLIVLFGTRALAAKLHVSDPAPAANKSESDRTQL</sequence>
<proteinExistence type="predicted"/>